<feature type="compositionally biased region" description="Basic and acidic residues" evidence="10">
    <location>
        <begin position="164"/>
        <end position="181"/>
    </location>
</feature>
<dbReference type="EnsemblMetazoa" id="XM_014405060.2">
    <property type="protein sequence ID" value="XP_014260546.1"/>
    <property type="gene ID" value="LOC106673098"/>
</dbReference>
<reference evidence="13" key="1">
    <citation type="submission" date="2022-01" db="UniProtKB">
        <authorList>
            <consortium name="EnsemblMetazoa"/>
        </authorList>
    </citation>
    <scope>IDENTIFICATION</scope>
</reference>
<keyword evidence="5" id="KW-0805">Transcription regulation</keyword>
<evidence type="ECO:0000256" key="10">
    <source>
        <dbReference type="SAM" id="MobiDB-lite"/>
    </source>
</evidence>
<keyword evidence="14" id="KW-1185">Reference proteome</keyword>
<evidence type="ECO:0000256" key="2">
    <source>
        <dbReference type="ARBA" id="ARBA00022473"/>
    </source>
</evidence>
<keyword evidence="3" id="KW-0221">Differentiation</keyword>
<dbReference type="Gene3D" id="3.30.710.10">
    <property type="entry name" value="Potassium Channel Kv1.1, Chain A"/>
    <property type="match status" value="1"/>
</dbReference>
<evidence type="ECO:0000256" key="7">
    <source>
        <dbReference type="ARBA" id="ARBA00023242"/>
    </source>
</evidence>
<evidence type="ECO:0000256" key="6">
    <source>
        <dbReference type="ARBA" id="ARBA00023163"/>
    </source>
</evidence>
<evidence type="ECO:0000256" key="9">
    <source>
        <dbReference type="PROSITE-ProRule" id="PRU00042"/>
    </source>
</evidence>
<dbReference type="Gene3D" id="3.30.160.60">
    <property type="entry name" value="Classic Zinc Finger"/>
    <property type="match status" value="1"/>
</dbReference>
<dbReference type="SMART" id="SM00225">
    <property type="entry name" value="BTB"/>
    <property type="match status" value="1"/>
</dbReference>
<comment type="subcellular location">
    <subcellularLocation>
        <location evidence="1">Nucleus</location>
    </subcellularLocation>
</comment>
<organism evidence="13 14">
    <name type="scientific">Cimex lectularius</name>
    <name type="common">Bed bug</name>
    <name type="synonym">Acanthia lectularia</name>
    <dbReference type="NCBI Taxonomy" id="79782"/>
    <lineage>
        <taxon>Eukaryota</taxon>
        <taxon>Metazoa</taxon>
        <taxon>Ecdysozoa</taxon>
        <taxon>Arthropoda</taxon>
        <taxon>Hexapoda</taxon>
        <taxon>Insecta</taxon>
        <taxon>Pterygota</taxon>
        <taxon>Neoptera</taxon>
        <taxon>Paraneoptera</taxon>
        <taxon>Hemiptera</taxon>
        <taxon>Heteroptera</taxon>
        <taxon>Panheteroptera</taxon>
        <taxon>Cimicomorpha</taxon>
        <taxon>Cimicidae</taxon>
        <taxon>Cimex</taxon>
    </lineage>
</organism>
<dbReference type="GO" id="GO:0008270">
    <property type="term" value="F:zinc ion binding"/>
    <property type="evidence" value="ECO:0007669"/>
    <property type="project" value="UniProtKB-KW"/>
</dbReference>
<feature type="compositionally biased region" description="Acidic residues" evidence="10">
    <location>
        <begin position="182"/>
        <end position="193"/>
    </location>
</feature>
<proteinExistence type="predicted"/>
<dbReference type="InterPro" id="IPR051095">
    <property type="entry name" value="Dros_DevTransReg"/>
</dbReference>
<evidence type="ECO:0000256" key="1">
    <source>
        <dbReference type="ARBA" id="ARBA00004123"/>
    </source>
</evidence>
<dbReference type="GeneID" id="106673098"/>
<keyword evidence="6" id="KW-0804">Transcription</keyword>
<feature type="compositionally biased region" description="Low complexity" evidence="10">
    <location>
        <begin position="339"/>
        <end position="356"/>
    </location>
</feature>
<dbReference type="GO" id="GO:0005634">
    <property type="term" value="C:nucleus"/>
    <property type="evidence" value="ECO:0007669"/>
    <property type="project" value="UniProtKB-SubCell"/>
</dbReference>
<keyword evidence="2" id="KW-0217">Developmental protein</keyword>
<keyword evidence="4" id="KW-0524">Neurogenesis</keyword>
<evidence type="ECO:0000259" key="12">
    <source>
        <dbReference type="PROSITE" id="PS50157"/>
    </source>
</evidence>
<keyword evidence="9" id="KW-0479">Metal-binding</keyword>
<dbReference type="GO" id="GO:0048513">
    <property type="term" value="P:animal organ development"/>
    <property type="evidence" value="ECO:0007669"/>
    <property type="project" value="UniProtKB-ARBA"/>
</dbReference>
<keyword evidence="9" id="KW-0862">Zinc</keyword>
<dbReference type="InterPro" id="IPR011333">
    <property type="entry name" value="SKP1/BTB/POZ_sf"/>
</dbReference>
<protein>
    <recommendedName>
        <fullName evidence="15">Broad</fullName>
    </recommendedName>
</protein>
<dbReference type="PANTHER" id="PTHR23110:SF111">
    <property type="entry name" value="LONGITUDINALS LACKING PROTEIN, ISOFORMS F_I_K_T"/>
    <property type="match status" value="1"/>
</dbReference>
<dbReference type="Proteomes" id="UP000494040">
    <property type="component" value="Unassembled WGS sequence"/>
</dbReference>
<dbReference type="RefSeq" id="XP_014260546.1">
    <property type="nucleotide sequence ID" value="XM_014405060.2"/>
</dbReference>
<dbReference type="SMART" id="SM00355">
    <property type="entry name" value="ZnF_C2H2"/>
    <property type="match status" value="2"/>
</dbReference>
<dbReference type="CDD" id="cd18315">
    <property type="entry name" value="BTB_POZ_BAB-like"/>
    <property type="match status" value="1"/>
</dbReference>
<evidence type="ECO:0008006" key="15">
    <source>
        <dbReference type="Google" id="ProtNLM"/>
    </source>
</evidence>
<keyword evidence="7" id="KW-0539">Nucleus</keyword>
<feature type="compositionally biased region" description="Acidic residues" evidence="10">
    <location>
        <begin position="152"/>
        <end position="163"/>
    </location>
</feature>
<dbReference type="KEGG" id="clec:106673098"/>
<evidence type="ECO:0000256" key="8">
    <source>
        <dbReference type="ARBA" id="ARBA00037382"/>
    </source>
</evidence>
<dbReference type="OrthoDB" id="2311693at2759"/>
<evidence type="ECO:0000256" key="4">
    <source>
        <dbReference type="ARBA" id="ARBA00022902"/>
    </source>
</evidence>
<dbReference type="GO" id="GO:0048666">
    <property type="term" value="P:neuron development"/>
    <property type="evidence" value="ECO:0007669"/>
    <property type="project" value="UniProtKB-ARBA"/>
</dbReference>
<dbReference type="Pfam" id="PF00096">
    <property type="entry name" value="zf-C2H2"/>
    <property type="match status" value="2"/>
</dbReference>
<accession>A0A8I6S7N6</accession>
<feature type="domain" description="BTB" evidence="11">
    <location>
        <begin position="31"/>
        <end position="96"/>
    </location>
</feature>
<dbReference type="SUPFAM" id="SSF57667">
    <property type="entry name" value="beta-beta-alpha zinc fingers"/>
    <property type="match status" value="1"/>
</dbReference>
<dbReference type="SUPFAM" id="SSF54695">
    <property type="entry name" value="POZ domain"/>
    <property type="match status" value="1"/>
</dbReference>
<feature type="region of interest" description="Disordered" evidence="10">
    <location>
        <begin position="121"/>
        <end position="210"/>
    </location>
</feature>
<dbReference type="PROSITE" id="PS50097">
    <property type="entry name" value="BTB"/>
    <property type="match status" value="1"/>
</dbReference>
<evidence type="ECO:0000313" key="13">
    <source>
        <dbReference type="EnsemblMetazoa" id="XP_014260547.1"/>
    </source>
</evidence>
<dbReference type="PROSITE" id="PS00028">
    <property type="entry name" value="ZINC_FINGER_C2H2_1"/>
    <property type="match status" value="2"/>
</dbReference>
<dbReference type="EnsemblMetazoa" id="XM_014405061.2">
    <property type="protein sequence ID" value="XP_014260547.1"/>
    <property type="gene ID" value="LOC106673098"/>
</dbReference>
<dbReference type="GO" id="GO:0003006">
    <property type="term" value="P:developmental process involved in reproduction"/>
    <property type="evidence" value="ECO:0007669"/>
    <property type="project" value="UniProtKB-ARBA"/>
</dbReference>
<dbReference type="Pfam" id="PF00651">
    <property type="entry name" value="BTB"/>
    <property type="match status" value="1"/>
</dbReference>
<dbReference type="GO" id="GO:0006357">
    <property type="term" value="P:regulation of transcription by RNA polymerase II"/>
    <property type="evidence" value="ECO:0007669"/>
    <property type="project" value="TreeGrafter"/>
</dbReference>
<feature type="domain" description="C2H2-type" evidence="12">
    <location>
        <begin position="281"/>
        <end position="309"/>
    </location>
</feature>
<evidence type="ECO:0000259" key="11">
    <source>
        <dbReference type="PROSITE" id="PS50097"/>
    </source>
</evidence>
<dbReference type="PROSITE" id="PS50157">
    <property type="entry name" value="ZINC_FINGER_C2H2_2"/>
    <property type="match status" value="1"/>
</dbReference>
<dbReference type="InterPro" id="IPR000210">
    <property type="entry name" value="BTB/POZ_dom"/>
</dbReference>
<dbReference type="PANTHER" id="PTHR23110">
    <property type="entry name" value="BTB DOMAIN TRANSCRIPTION FACTOR"/>
    <property type="match status" value="1"/>
</dbReference>
<dbReference type="InterPro" id="IPR036236">
    <property type="entry name" value="Znf_C2H2_sf"/>
</dbReference>
<feature type="compositionally biased region" description="Polar residues" evidence="10">
    <location>
        <begin position="121"/>
        <end position="134"/>
    </location>
</feature>
<dbReference type="AlphaFoldDB" id="A0A8I6S7N6"/>
<sequence>MAADHFCLRWNNYQSNMVSELDILRTEEYLVDVTLCCEGHKFRAHKVILSACSPYFRNVFKENPCEHPVVILKDVSPDDVEALLSFVYQGVVYVSEKKLSSFLQTAELLQIKGLAGAASSFNDEQTKQAATPQSPIKRRKGAPVRIVKHEDGEEDSNQMEAEGENVKNEFSEEMDASKNDEDGSMGEESESENGGEVNTSNYGSVDMRGDENMVSDRDRVMGNSRDQMVTLLQQTLARQRTAAPSQSLLENSVQGQFPVPVQNQGSIPELLSPAGDRNGRRPCPLCTKVISNKSNLLKHMRIRHSDAYHPACCLLCNKVFKNKYSLRAHLNIYHKEFLSPGTPQPQQQSQQIGQQIEPHPQYLPSA</sequence>
<keyword evidence="9" id="KW-0863">Zinc-finger</keyword>
<dbReference type="RefSeq" id="XP_014260547.1">
    <property type="nucleotide sequence ID" value="XM_014405061.2"/>
</dbReference>
<dbReference type="OMA" id="IXLATAS"/>
<feature type="region of interest" description="Disordered" evidence="10">
    <location>
        <begin position="339"/>
        <end position="366"/>
    </location>
</feature>
<evidence type="ECO:0000256" key="3">
    <source>
        <dbReference type="ARBA" id="ARBA00022782"/>
    </source>
</evidence>
<evidence type="ECO:0000313" key="14">
    <source>
        <dbReference type="Proteomes" id="UP000494040"/>
    </source>
</evidence>
<name>A0A8I6S7N6_CIMLE</name>
<dbReference type="InterPro" id="IPR013087">
    <property type="entry name" value="Znf_C2H2_type"/>
</dbReference>
<comment type="function">
    <text evidence="8">Putative transcription factor required for axon growth and guidance in the central and peripheral nervous systems. Repels CNS axons away from the midline by promoting the expression of the midline repellent sli and its receptor robo.</text>
</comment>
<evidence type="ECO:0000256" key="5">
    <source>
        <dbReference type="ARBA" id="ARBA00023015"/>
    </source>
</evidence>